<protein>
    <submittedName>
        <fullName evidence="1">Uncharacterized protein</fullName>
    </submittedName>
</protein>
<gene>
    <name evidence="1" type="ORF">BB561_003465</name>
</gene>
<keyword evidence="2" id="KW-1185">Reference proteome</keyword>
<accession>A0A2T9YL99</accession>
<proteinExistence type="predicted"/>
<evidence type="ECO:0000313" key="2">
    <source>
        <dbReference type="Proteomes" id="UP000245383"/>
    </source>
</evidence>
<evidence type="ECO:0000313" key="1">
    <source>
        <dbReference type="EMBL" id="PVU93105.1"/>
    </source>
</evidence>
<dbReference type="STRING" id="133385.A0A2T9YL99"/>
<name>A0A2T9YL99_9FUNG</name>
<reference evidence="1 2" key="1">
    <citation type="journal article" date="2018" name="MBio">
        <title>Comparative Genomics Reveals the Core Gene Toolbox for the Fungus-Insect Symbiosis.</title>
        <authorList>
            <person name="Wang Y."/>
            <person name="Stata M."/>
            <person name="Wang W."/>
            <person name="Stajich J.E."/>
            <person name="White M.M."/>
            <person name="Moncalvo J.M."/>
        </authorList>
    </citation>
    <scope>NUCLEOTIDE SEQUENCE [LARGE SCALE GENOMIC DNA]</scope>
    <source>
        <strain evidence="1 2">SWE-8-4</strain>
    </source>
</reference>
<dbReference type="Proteomes" id="UP000245383">
    <property type="component" value="Unassembled WGS sequence"/>
</dbReference>
<dbReference type="EMBL" id="MBFR01000139">
    <property type="protein sequence ID" value="PVU93105.1"/>
    <property type="molecule type" value="Genomic_DNA"/>
</dbReference>
<sequence length="238" mass="26315">MEALRADILAQYINIYRAQVATKPPLLPASNSMRLVGKLLGEELKISSTKIFKDPTVLCVKTTLATPKFLNAIALTRYLMLNSIRLASTPPETMSTGYGDSSIKGLYHALRFAVKANHAAAGAMDYKRGNILLESSQCETLRSNILIKTSDQIYIFACFKLARLVDKLLGEELKLSSTEIRKNPTVLCVKTTLATAKFLNTIALTRYLMLNSIRLVLIPPNQSPPGTETLASQRRVNR</sequence>
<dbReference type="AlphaFoldDB" id="A0A2T9YL99"/>
<organism evidence="1 2">
    <name type="scientific">Smittium simulii</name>
    <dbReference type="NCBI Taxonomy" id="133385"/>
    <lineage>
        <taxon>Eukaryota</taxon>
        <taxon>Fungi</taxon>
        <taxon>Fungi incertae sedis</taxon>
        <taxon>Zoopagomycota</taxon>
        <taxon>Kickxellomycotina</taxon>
        <taxon>Harpellomycetes</taxon>
        <taxon>Harpellales</taxon>
        <taxon>Legeriomycetaceae</taxon>
        <taxon>Smittium</taxon>
    </lineage>
</organism>
<comment type="caution">
    <text evidence="1">The sequence shown here is derived from an EMBL/GenBank/DDBJ whole genome shotgun (WGS) entry which is preliminary data.</text>
</comment>